<evidence type="ECO:0000256" key="6">
    <source>
        <dbReference type="ARBA" id="ARBA00022833"/>
    </source>
</evidence>
<dbReference type="GO" id="GO:0005886">
    <property type="term" value="C:plasma membrane"/>
    <property type="evidence" value="ECO:0007669"/>
    <property type="project" value="TreeGrafter"/>
</dbReference>
<dbReference type="InterPro" id="IPR018497">
    <property type="entry name" value="Peptidase_M13_C"/>
</dbReference>
<proteinExistence type="inferred from homology"/>
<keyword evidence="7" id="KW-0482">Metalloprotease</keyword>
<keyword evidence="5" id="KW-0378">Hydrolase</keyword>
<dbReference type="PANTHER" id="PTHR11733">
    <property type="entry name" value="ZINC METALLOPROTEASE FAMILY M13 NEPRILYSIN-RELATED"/>
    <property type="match status" value="1"/>
</dbReference>
<comment type="cofactor">
    <cofactor evidence="1">
        <name>Zn(2+)</name>
        <dbReference type="ChEBI" id="CHEBI:29105"/>
    </cofactor>
</comment>
<dbReference type="PANTHER" id="PTHR11733:SF167">
    <property type="entry name" value="FI17812P1-RELATED"/>
    <property type="match status" value="1"/>
</dbReference>
<evidence type="ECO:0000259" key="8">
    <source>
        <dbReference type="Pfam" id="PF01431"/>
    </source>
</evidence>
<feature type="domain" description="Peptidase M13 N-terminal" evidence="9">
    <location>
        <begin position="2"/>
        <end position="366"/>
    </location>
</feature>
<dbReference type="PROSITE" id="PS51885">
    <property type="entry name" value="NEPRILYSIN"/>
    <property type="match status" value="1"/>
</dbReference>
<dbReference type="GO" id="GO:0004222">
    <property type="term" value="F:metalloendopeptidase activity"/>
    <property type="evidence" value="ECO:0007669"/>
    <property type="project" value="InterPro"/>
</dbReference>
<keyword evidence="11" id="KW-1185">Reference proteome</keyword>
<dbReference type="AlphaFoldDB" id="A0A6A9URY3"/>
<keyword evidence="4" id="KW-0479">Metal-binding</keyword>
<dbReference type="Pfam" id="PF01431">
    <property type="entry name" value="Peptidase_M13"/>
    <property type="match status" value="1"/>
</dbReference>
<dbReference type="PRINTS" id="PR00786">
    <property type="entry name" value="NEPRILYSIN"/>
</dbReference>
<dbReference type="Gene3D" id="3.40.390.10">
    <property type="entry name" value="Collagenase (Catalytic Domain)"/>
    <property type="match status" value="1"/>
</dbReference>
<dbReference type="InterPro" id="IPR008753">
    <property type="entry name" value="Peptidase_M13_N"/>
</dbReference>
<evidence type="ECO:0000256" key="2">
    <source>
        <dbReference type="ARBA" id="ARBA00007357"/>
    </source>
</evidence>
<accession>A0A6A9URY3</accession>
<reference evidence="10 11" key="1">
    <citation type="submission" date="2019-12" db="EMBL/GenBank/DDBJ databases">
        <title>Auraticoccus cholistani sp. nov., an actinomycete isolated from soil of Cholistan desert.</title>
        <authorList>
            <person name="Cheema M.T."/>
        </authorList>
    </citation>
    <scope>NUCLEOTIDE SEQUENCE [LARGE SCALE GENOMIC DNA]</scope>
    <source>
        <strain evidence="10 11">F435</strain>
    </source>
</reference>
<dbReference type="InterPro" id="IPR000718">
    <property type="entry name" value="Peptidase_M13"/>
</dbReference>
<comment type="similarity">
    <text evidence="2">Belongs to the peptidase M13 family.</text>
</comment>
<protein>
    <submittedName>
        <fullName evidence="10">Peptidase M13</fullName>
    </submittedName>
</protein>
<evidence type="ECO:0000256" key="4">
    <source>
        <dbReference type="ARBA" id="ARBA00022723"/>
    </source>
</evidence>
<evidence type="ECO:0000256" key="1">
    <source>
        <dbReference type="ARBA" id="ARBA00001947"/>
    </source>
</evidence>
<organism evidence="10 11">
    <name type="scientific">Auraticoccus cholistanensis</name>
    <dbReference type="NCBI Taxonomy" id="2656650"/>
    <lineage>
        <taxon>Bacteria</taxon>
        <taxon>Bacillati</taxon>
        <taxon>Actinomycetota</taxon>
        <taxon>Actinomycetes</taxon>
        <taxon>Propionibacteriales</taxon>
        <taxon>Propionibacteriaceae</taxon>
        <taxon>Auraticoccus</taxon>
    </lineage>
</organism>
<dbReference type="CDD" id="cd08662">
    <property type="entry name" value="M13"/>
    <property type="match status" value="1"/>
</dbReference>
<evidence type="ECO:0000259" key="9">
    <source>
        <dbReference type="Pfam" id="PF05649"/>
    </source>
</evidence>
<comment type="caution">
    <text evidence="10">The sequence shown here is derived from an EMBL/GenBank/DDBJ whole genome shotgun (WGS) entry which is preliminary data.</text>
</comment>
<evidence type="ECO:0000313" key="10">
    <source>
        <dbReference type="EMBL" id="MVA75543.1"/>
    </source>
</evidence>
<sequence length="624" mass="69057">MARTEIPEDKPGTGAFLVLRDGAEAAVRDIITGLSADGARPEPGSDAARIADLFTSFIDTEAIEAAGTSVLAEDLAAVDALRSTAELPALLGRLTRRGLPSLVSLDVDADPGNPERYVLFAGQGGLGLPDEEYYRADEYADIREAYLGHVTRSLELAGIEDAARQAELVFALETEIAARHWDKVRTRDMRQMYNPMSLTEFADTAPELGLKTLLAEVGVPGTASDVVNCQPSFFTDVAALVSDDQLPAWRAWARWKVVTGRSPYLPEAFVSERFAFYGTVLSGTPVLKERWKRGVDLVEGALGEAVGRIYVERHFSPVAKERMDELVANLIEAYRRSITELDWMTEATKAEALTKLENFTPKIGYPDQWRDYSGLTVVPDDLMANVLASVAFDLDFQLAKIDQPIQAHEWFMTPQTVNAYYHPMRNEIVFPAAILQPPFFDEHADDAVNYGGIGAVIGHEIGHGFDDQGSTCDGQGRLRDWWTAEDRAAFEARTRSLIAQYDELRPEGAPELHVNGALTIGENIGDLGGLSIALKAWRIATEGTEVPEIDGYTGEQRLFLSWATIWQTKLRPESVRQRIATDPHSPAEFRCNQIVRNVDDFYTAFGVTPEDALWLDESERVSIW</sequence>
<evidence type="ECO:0000256" key="3">
    <source>
        <dbReference type="ARBA" id="ARBA00022670"/>
    </source>
</evidence>
<dbReference type="GO" id="GO:0016485">
    <property type="term" value="P:protein processing"/>
    <property type="evidence" value="ECO:0007669"/>
    <property type="project" value="TreeGrafter"/>
</dbReference>
<evidence type="ECO:0000313" key="11">
    <source>
        <dbReference type="Proteomes" id="UP000435304"/>
    </source>
</evidence>
<dbReference type="GO" id="GO:0046872">
    <property type="term" value="F:metal ion binding"/>
    <property type="evidence" value="ECO:0007669"/>
    <property type="project" value="UniProtKB-KW"/>
</dbReference>
<dbReference type="Gene3D" id="1.10.1380.10">
    <property type="entry name" value="Neutral endopeptidase , domain2"/>
    <property type="match status" value="1"/>
</dbReference>
<evidence type="ECO:0000256" key="5">
    <source>
        <dbReference type="ARBA" id="ARBA00022801"/>
    </source>
</evidence>
<keyword evidence="6" id="KW-0862">Zinc</keyword>
<feature type="domain" description="Peptidase M13 C-terminal" evidence="8">
    <location>
        <begin position="418"/>
        <end position="621"/>
    </location>
</feature>
<name>A0A6A9URY3_9ACTN</name>
<dbReference type="EMBL" id="WPCU01000004">
    <property type="protein sequence ID" value="MVA75543.1"/>
    <property type="molecule type" value="Genomic_DNA"/>
</dbReference>
<dbReference type="Pfam" id="PF05649">
    <property type="entry name" value="Peptidase_M13_N"/>
    <property type="match status" value="1"/>
</dbReference>
<dbReference type="InterPro" id="IPR042089">
    <property type="entry name" value="Peptidase_M13_dom_2"/>
</dbReference>
<dbReference type="InterPro" id="IPR024079">
    <property type="entry name" value="MetalloPept_cat_dom_sf"/>
</dbReference>
<keyword evidence="3" id="KW-0645">Protease</keyword>
<dbReference type="SUPFAM" id="SSF55486">
    <property type="entry name" value="Metalloproteases ('zincins'), catalytic domain"/>
    <property type="match status" value="1"/>
</dbReference>
<dbReference type="Proteomes" id="UP000435304">
    <property type="component" value="Unassembled WGS sequence"/>
</dbReference>
<gene>
    <name evidence="10" type="ORF">GC722_05805</name>
</gene>
<evidence type="ECO:0000256" key="7">
    <source>
        <dbReference type="ARBA" id="ARBA00023049"/>
    </source>
</evidence>